<reference evidence="3" key="1">
    <citation type="submission" date="2016-01" db="EMBL/GenBank/DDBJ databases">
        <authorList>
            <person name="Peeters C."/>
        </authorList>
    </citation>
    <scope>NUCLEOTIDE SEQUENCE [LARGE SCALE GENOMIC DNA]</scope>
    <source>
        <strain evidence="3">LMG 22937</strain>
    </source>
</reference>
<evidence type="ECO:0000313" key="3">
    <source>
        <dbReference type="EMBL" id="SAL86952.1"/>
    </source>
</evidence>
<dbReference type="AlphaFoldDB" id="A0A158L0R9"/>
<name>A0A158L0R9_9BURK</name>
<evidence type="ECO:0000313" key="4">
    <source>
        <dbReference type="Proteomes" id="UP000054925"/>
    </source>
</evidence>
<accession>A0A158L0R9</accession>
<organism evidence="3 4">
    <name type="scientific">Caballeronia terrestris</name>
    <dbReference type="NCBI Taxonomy" id="1226301"/>
    <lineage>
        <taxon>Bacteria</taxon>
        <taxon>Pseudomonadati</taxon>
        <taxon>Pseudomonadota</taxon>
        <taxon>Betaproteobacteria</taxon>
        <taxon>Burkholderiales</taxon>
        <taxon>Burkholderiaceae</taxon>
        <taxon>Caballeronia</taxon>
    </lineage>
</organism>
<dbReference type="RefSeq" id="WP_087660709.1">
    <property type="nucleotide sequence ID" value="NZ_FCOL02000285.1"/>
</dbReference>
<dbReference type="NCBIfam" id="TIGR01552">
    <property type="entry name" value="phd_fam"/>
    <property type="match status" value="1"/>
</dbReference>
<protein>
    <recommendedName>
        <fullName evidence="2">Antitoxin</fullName>
    </recommendedName>
</protein>
<proteinExistence type="inferred from homology"/>
<dbReference type="SUPFAM" id="SSF143120">
    <property type="entry name" value="YefM-like"/>
    <property type="match status" value="1"/>
</dbReference>
<evidence type="ECO:0000256" key="2">
    <source>
        <dbReference type="RuleBase" id="RU362080"/>
    </source>
</evidence>
<comment type="function">
    <text evidence="2">Antitoxin component of a type II toxin-antitoxin (TA) system.</text>
</comment>
<evidence type="ECO:0000256" key="1">
    <source>
        <dbReference type="ARBA" id="ARBA00009981"/>
    </source>
</evidence>
<dbReference type="InterPro" id="IPR036165">
    <property type="entry name" value="YefM-like_sf"/>
</dbReference>
<dbReference type="OrthoDB" id="9800503at2"/>
<dbReference type="Pfam" id="PF02604">
    <property type="entry name" value="PhdYeFM_antitox"/>
    <property type="match status" value="1"/>
</dbReference>
<comment type="similarity">
    <text evidence="1 2">Belongs to the phD/YefM antitoxin family.</text>
</comment>
<comment type="caution">
    <text evidence="3">The sequence shown here is derived from an EMBL/GenBank/DDBJ whole genome shotgun (WGS) entry which is preliminary data.</text>
</comment>
<dbReference type="EMBL" id="FCOL02000285">
    <property type="protein sequence ID" value="SAL86952.1"/>
    <property type="molecule type" value="Genomic_DNA"/>
</dbReference>
<keyword evidence="4" id="KW-1185">Reference proteome</keyword>
<dbReference type="InterPro" id="IPR006442">
    <property type="entry name" value="Antitoxin_Phd/YefM"/>
</dbReference>
<dbReference type="Gene3D" id="3.40.1620.10">
    <property type="entry name" value="YefM-like domain"/>
    <property type="match status" value="1"/>
</dbReference>
<dbReference type="Proteomes" id="UP000054925">
    <property type="component" value="Unassembled WGS sequence"/>
</dbReference>
<gene>
    <name evidence="3" type="ORF">AWB67_07315</name>
</gene>
<sequence length="83" mass="9226">MQIYNMHDAKTNLSRLIEETVNGGEPFVIAKSGKPLVKVVRIDAEPEKPLRRIGFMKGQMKVPADFDTMGADEISSMFEGNAK</sequence>